<dbReference type="EMBL" id="CAKOFQ010011118">
    <property type="protein sequence ID" value="CAH2020491.1"/>
    <property type="molecule type" value="Genomic_DNA"/>
</dbReference>
<name>A0A9P0VUP0_ACAOB</name>
<dbReference type="OrthoDB" id="6773638at2759"/>
<keyword evidence="2" id="KW-1185">Reference proteome</keyword>
<evidence type="ECO:0000313" key="1">
    <source>
        <dbReference type="EMBL" id="CAH2020491.1"/>
    </source>
</evidence>
<sequence length="248" mass="29368">MKEALKQRLTSRVKSILKTHLSAIHKVRAINTYAIPTITYSFGIIKWTDSYLEQLNRNIRVLFTNHRARHPKSSIERFYLPDPKGDEALLRMLILQKLELNAKEKNQREFVKQEKEKSRINKSAVGLSCNKEKCKIRCSVLFSEDHRREIHNQFWELSHAERRSFVLSSCERLEIKRRTTENNAEPHVRHNVFKYTFKDSLGISNTYLILHMSSIENCEAYKSTKEEDGETATKYNLKDYLLILHTWR</sequence>
<dbReference type="AlphaFoldDB" id="A0A9P0VUP0"/>
<protein>
    <submittedName>
        <fullName evidence="1">Uncharacterized protein</fullName>
    </submittedName>
</protein>
<dbReference type="Proteomes" id="UP001152888">
    <property type="component" value="Unassembled WGS sequence"/>
</dbReference>
<organism evidence="1 2">
    <name type="scientific">Acanthoscelides obtectus</name>
    <name type="common">Bean weevil</name>
    <name type="synonym">Bruchus obtectus</name>
    <dbReference type="NCBI Taxonomy" id="200917"/>
    <lineage>
        <taxon>Eukaryota</taxon>
        <taxon>Metazoa</taxon>
        <taxon>Ecdysozoa</taxon>
        <taxon>Arthropoda</taxon>
        <taxon>Hexapoda</taxon>
        <taxon>Insecta</taxon>
        <taxon>Pterygota</taxon>
        <taxon>Neoptera</taxon>
        <taxon>Endopterygota</taxon>
        <taxon>Coleoptera</taxon>
        <taxon>Polyphaga</taxon>
        <taxon>Cucujiformia</taxon>
        <taxon>Chrysomeloidea</taxon>
        <taxon>Chrysomelidae</taxon>
        <taxon>Bruchinae</taxon>
        <taxon>Bruchini</taxon>
        <taxon>Acanthoscelides</taxon>
    </lineage>
</organism>
<dbReference type="PANTHER" id="PTHR35450">
    <property type="entry name" value="REVERSE TRANSCRIPTASE DOMAIN-CONTAINING PROTEIN"/>
    <property type="match status" value="1"/>
</dbReference>
<gene>
    <name evidence="1" type="ORF">ACAOBT_LOCUS37894</name>
</gene>
<evidence type="ECO:0000313" key="2">
    <source>
        <dbReference type="Proteomes" id="UP001152888"/>
    </source>
</evidence>
<dbReference type="PANTHER" id="PTHR35450:SF2">
    <property type="entry name" value="REVERSE TRANSCRIPTASE DOMAIN-CONTAINING PROTEIN"/>
    <property type="match status" value="1"/>
</dbReference>
<reference evidence="1" key="1">
    <citation type="submission" date="2022-03" db="EMBL/GenBank/DDBJ databases">
        <authorList>
            <person name="Sayadi A."/>
        </authorList>
    </citation>
    <scope>NUCLEOTIDE SEQUENCE</scope>
</reference>
<comment type="caution">
    <text evidence="1">The sequence shown here is derived from an EMBL/GenBank/DDBJ whole genome shotgun (WGS) entry which is preliminary data.</text>
</comment>
<accession>A0A9P0VUP0</accession>
<proteinExistence type="predicted"/>